<evidence type="ECO:0000256" key="1">
    <source>
        <dbReference type="SAM" id="MobiDB-lite"/>
    </source>
</evidence>
<keyword evidence="3" id="KW-1185">Reference proteome</keyword>
<evidence type="ECO:0000313" key="2">
    <source>
        <dbReference type="EMBL" id="KIM67772.1"/>
    </source>
</evidence>
<dbReference type="Proteomes" id="UP000053989">
    <property type="component" value="Unassembled WGS sequence"/>
</dbReference>
<protein>
    <submittedName>
        <fullName evidence="2">Uncharacterized protein</fullName>
    </submittedName>
</protein>
<proteinExistence type="predicted"/>
<sequence length="89" mass="9660">MAFSTTYSTHSADPYYSRSRRPSMSYMSTPGSVRSFGGGPYSSSHYDLPGSVSFLPSYCIHLLTSRSKGLPILELCRQPKQPTSGSGSL</sequence>
<dbReference type="AlphaFoldDB" id="A0A0C3AS59"/>
<organism evidence="2 3">
    <name type="scientific">Scleroderma citrinum Foug A</name>
    <dbReference type="NCBI Taxonomy" id="1036808"/>
    <lineage>
        <taxon>Eukaryota</taxon>
        <taxon>Fungi</taxon>
        <taxon>Dikarya</taxon>
        <taxon>Basidiomycota</taxon>
        <taxon>Agaricomycotina</taxon>
        <taxon>Agaricomycetes</taxon>
        <taxon>Agaricomycetidae</taxon>
        <taxon>Boletales</taxon>
        <taxon>Sclerodermatineae</taxon>
        <taxon>Sclerodermataceae</taxon>
        <taxon>Scleroderma</taxon>
    </lineage>
</organism>
<feature type="region of interest" description="Disordered" evidence="1">
    <location>
        <begin position="1"/>
        <end position="29"/>
    </location>
</feature>
<dbReference type="EMBL" id="KN822011">
    <property type="protein sequence ID" value="KIM67772.1"/>
    <property type="molecule type" value="Genomic_DNA"/>
</dbReference>
<name>A0A0C3AS59_9AGAM</name>
<accession>A0A0C3AS59</accession>
<gene>
    <name evidence="2" type="ORF">SCLCIDRAFT_1068975</name>
</gene>
<reference evidence="2 3" key="1">
    <citation type="submission" date="2014-04" db="EMBL/GenBank/DDBJ databases">
        <authorList>
            <consortium name="DOE Joint Genome Institute"/>
            <person name="Kuo A."/>
            <person name="Kohler A."/>
            <person name="Nagy L.G."/>
            <person name="Floudas D."/>
            <person name="Copeland A."/>
            <person name="Barry K.W."/>
            <person name="Cichocki N."/>
            <person name="Veneault-Fourrey C."/>
            <person name="LaButti K."/>
            <person name="Lindquist E.A."/>
            <person name="Lipzen A."/>
            <person name="Lundell T."/>
            <person name="Morin E."/>
            <person name="Murat C."/>
            <person name="Sun H."/>
            <person name="Tunlid A."/>
            <person name="Henrissat B."/>
            <person name="Grigoriev I.V."/>
            <person name="Hibbett D.S."/>
            <person name="Martin F."/>
            <person name="Nordberg H.P."/>
            <person name="Cantor M.N."/>
            <person name="Hua S.X."/>
        </authorList>
    </citation>
    <scope>NUCLEOTIDE SEQUENCE [LARGE SCALE GENOMIC DNA]</scope>
    <source>
        <strain evidence="2 3">Foug A</strain>
    </source>
</reference>
<feature type="compositionally biased region" description="Low complexity" evidence="1">
    <location>
        <begin position="14"/>
        <end position="28"/>
    </location>
</feature>
<evidence type="ECO:0000313" key="3">
    <source>
        <dbReference type="Proteomes" id="UP000053989"/>
    </source>
</evidence>
<reference evidence="3" key="2">
    <citation type="submission" date="2015-01" db="EMBL/GenBank/DDBJ databases">
        <title>Evolutionary Origins and Diversification of the Mycorrhizal Mutualists.</title>
        <authorList>
            <consortium name="DOE Joint Genome Institute"/>
            <consortium name="Mycorrhizal Genomics Consortium"/>
            <person name="Kohler A."/>
            <person name="Kuo A."/>
            <person name="Nagy L.G."/>
            <person name="Floudas D."/>
            <person name="Copeland A."/>
            <person name="Barry K.W."/>
            <person name="Cichocki N."/>
            <person name="Veneault-Fourrey C."/>
            <person name="LaButti K."/>
            <person name="Lindquist E.A."/>
            <person name="Lipzen A."/>
            <person name="Lundell T."/>
            <person name="Morin E."/>
            <person name="Murat C."/>
            <person name="Riley R."/>
            <person name="Ohm R."/>
            <person name="Sun H."/>
            <person name="Tunlid A."/>
            <person name="Henrissat B."/>
            <person name="Grigoriev I.V."/>
            <person name="Hibbett D.S."/>
            <person name="Martin F."/>
        </authorList>
    </citation>
    <scope>NUCLEOTIDE SEQUENCE [LARGE SCALE GENOMIC DNA]</scope>
    <source>
        <strain evidence="3">Foug A</strain>
    </source>
</reference>
<feature type="compositionally biased region" description="Polar residues" evidence="1">
    <location>
        <begin position="1"/>
        <end position="11"/>
    </location>
</feature>
<dbReference type="HOGENOM" id="CLU_2456102_0_0_1"/>
<dbReference type="InParanoid" id="A0A0C3AS59"/>